<keyword evidence="2" id="KW-1185">Reference proteome</keyword>
<dbReference type="KEGG" id="mha:HF1_05970"/>
<dbReference type="OrthoDB" id="9803749at2"/>
<evidence type="ECO:0000313" key="1">
    <source>
        <dbReference type="EMBL" id="CBY92605.1"/>
    </source>
</evidence>
<protein>
    <submittedName>
        <fullName evidence="1">Uncharacterized protein</fullName>
    </submittedName>
</protein>
<dbReference type="AlphaFoldDB" id="E8ZHI4"/>
<proteinExistence type="predicted"/>
<gene>
    <name evidence="1" type="ordered locus">HF1_05970</name>
</gene>
<name>E8ZHI4_MYCHL</name>
<organism evidence="1 2">
    <name type="scientific">Mycoplasma haemofelis (strain Langford 1)</name>
    <name type="common">Haemobartonella felis</name>
    <dbReference type="NCBI Taxonomy" id="941640"/>
    <lineage>
        <taxon>Bacteria</taxon>
        <taxon>Bacillati</taxon>
        <taxon>Mycoplasmatota</taxon>
        <taxon>Mollicutes</taxon>
        <taxon>Mycoplasmataceae</taxon>
        <taxon>Mycoplasma</taxon>
    </lineage>
</organism>
<sequence length="203" mass="22817">MAIGKNLAMGSGALGAVGVGGTSAYLYGFRGDTLEVRVRNHFKGKKHMVVLASSTQSEWNKFKEFYFHSKDEKPKGIDKEKIAKWCEDKLASRDDASFDLVKKWCVINNRSLKDEALASKRKLIPVTGSDADAQWKQAWTSYNTNKGALDIKDSTFNSSSKNAEATGGPALKKWCEDKSAQFMYEYLGEDRGYDKYYSWCTKE</sequence>
<reference evidence="1 2" key="1">
    <citation type="journal article" date="2011" name="J. Bacteriol.">
        <title>Complete genome sequence of Mycoplasma haemofelis, a hemotropic mycoplasma.</title>
        <authorList>
            <person name="Barker E.N."/>
            <person name="Helps C.R."/>
            <person name="Peters I.R."/>
            <person name="Darby A.C."/>
            <person name="Radford A.D."/>
            <person name="Tasker S."/>
        </authorList>
    </citation>
    <scope>NUCLEOTIDE SEQUENCE [LARGE SCALE GENOMIC DNA]</scope>
    <source>
        <strain evidence="1 2">Langford 1</strain>
    </source>
</reference>
<dbReference type="Proteomes" id="UP000008637">
    <property type="component" value="Chromosome"/>
</dbReference>
<accession>E8ZHI4</accession>
<dbReference type="EMBL" id="FR773153">
    <property type="protein sequence ID" value="CBY92605.1"/>
    <property type="molecule type" value="Genomic_DNA"/>
</dbReference>
<evidence type="ECO:0000313" key="2">
    <source>
        <dbReference type="Proteomes" id="UP000008637"/>
    </source>
</evidence>
<dbReference type="HOGENOM" id="CLU_098620_4_1_14"/>